<dbReference type="Proteomes" id="UP000490939">
    <property type="component" value="Unassembled WGS sequence"/>
</dbReference>
<name>A0A8H3UHY5_VENIN</name>
<gene>
    <name evidence="2" type="ORF">EG327_009674</name>
    <name evidence="1" type="ORF">EG328_005921</name>
</gene>
<evidence type="ECO:0000313" key="2">
    <source>
        <dbReference type="EMBL" id="KAE9971955.1"/>
    </source>
</evidence>
<organism evidence="1 3">
    <name type="scientific">Venturia inaequalis</name>
    <name type="common">Apple scab fungus</name>
    <dbReference type="NCBI Taxonomy" id="5025"/>
    <lineage>
        <taxon>Eukaryota</taxon>
        <taxon>Fungi</taxon>
        <taxon>Dikarya</taxon>
        <taxon>Ascomycota</taxon>
        <taxon>Pezizomycotina</taxon>
        <taxon>Dothideomycetes</taxon>
        <taxon>Pleosporomycetidae</taxon>
        <taxon>Venturiales</taxon>
        <taxon>Venturiaceae</taxon>
        <taxon>Venturia</taxon>
    </lineage>
</organism>
<keyword evidence="4" id="KW-1185">Reference proteome</keyword>
<evidence type="ECO:0000313" key="1">
    <source>
        <dbReference type="EMBL" id="KAE9971042.1"/>
    </source>
</evidence>
<evidence type="ECO:0000313" key="4">
    <source>
        <dbReference type="Proteomes" id="UP000490939"/>
    </source>
</evidence>
<dbReference type="AlphaFoldDB" id="A0A8H3UHY5"/>
<evidence type="ECO:0000313" key="3">
    <source>
        <dbReference type="Proteomes" id="UP000447873"/>
    </source>
</evidence>
<protein>
    <submittedName>
        <fullName evidence="1">Uncharacterized protein</fullName>
    </submittedName>
</protein>
<reference evidence="1 3" key="1">
    <citation type="submission" date="2018-12" db="EMBL/GenBank/DDBJ databases">
        <title>Venturia inaequalis Genome Resource.</title>
        <authorList>
            <person name="Lichtner F.J."/>
        </authorList>
    </citation>
    <scope>NUCLEOTIDE SEQUENCE [LARGE SCALE GENOMIC DNA]</scope>
    <source>
        <strain evidence="1 3">120213</strain>
        <strain evidence="2 4">DMI_063113</strain>
    </source>
</reference>
<dbReference type="Proteomes" id="UP000447873">
    <property type="component" value="Unassembled WGS sequence"/>
</dbReference>
<sequence length="113" mass="12635">MTVTKDNTVFNFDRGAKLDDNNSDAMDLNGHLLSFVHSTFSTVAFFPAFGKHPTVEQEPPGVILLPQSQRHGEICTARVYGRARRILIYVNLQATLERLRTRGLSFTLTGAKK</sequence>
<dbReference type="EMBL" id="WNWS01000311">
    <property type="protein sequence ID" value="KAE9971042.1"/>
    <property type="molecule type" value="Genomic_DNA"/>
</dbReference>
<proteinExistence type="predicted"/>
<comment type="caution">
    <text evidence="1">The sequence shown here is derived from an EMBL/GenBank/DDBJ whole genome shotgun (WGS) entry which is preliminary data.</text>
</comment>
<accession>A0A8H3UHY5</accession>
<dbReference type="EMBL" id="WNWR01000654">
    <property type="protein sequence ID" value="KAE9971955.1"/>
    <property type="molecule type" value="Genomic_DNA"/>
</dbReference>